<dbReference type="AlphaFoldDB" id="V4LWD7"/>
<dbReference type="KEGG" id="eus:EUTSA_v10028258mg"/>
<proteinExistence type="predicted"/>
<dbReference type="Gramene" id="ESQ46842">
    <property type="protein sequence ID" value="ESQ46842"/>
    <property type="gene ID" value="EUTSA_v10028258mg"/>
</dbReference>
<feature type="domain" description="F-box" evidence="1">
    <location>
        <begin position="2"/>
        <end position="49"/>
    </location>
</feature>
<dbReference type="PANTHER" id="PTHR31672">
    <property type="entry name" value="BNACNNG10540D PROTEIN"/>
    <property type="match status" value="1"/>
</dbReference>
<keyword evidence="3" id="KW-1185">Reference proteome</keyword>
<dbReference type="SMART" id="SM00256">
    <property type="entry name" value="FBOX"/>
    <property type="match status" value="1"/>
</dbReference>
<dbReference type="CDD" id="cd22157">
    <property type="entry name" value="F-box_AtFBW1-like"/>
    <property type="match status" value="1"/>
</dbReference>
<name>V4LWD7_EUTSA</name>
<dbReference type="PROSITE" id="PS50181">
    <property type="entry name" value="FBOX"/>
    <property type="match status" value="1"/>
</dbReference>
<feature type="non-terminal residue" evidence="2">
    <location>
        <position position="1"/>
    </location>
</feature>
<gene>
    <name evidence="2" type="ORF">EUTSA_v10028258mg</name>
</gene>
<dbReference type="PANTHER" id="PTHR31672:SF13">
    <property type="entry name" value="F-BOX PROTEIN CPR30-LIKE"/>
    <property type="match status" value="1"/>
</dbReference>
<evidence type="ECO:0000259" key="1">
    <source>
        <dbReference type="PROSITE" id="PS50181"/>
    </source>
</evidence>
<dbReference type="OMA" id="MISQRSH"/>
<protein>
    <recommendedName>
        <fullName evidence="1">F-box domain-containing protein</fullName>
    </recommendedName>
</protein>
<dbReference type="Pfam" id="PF00646">
    <property type="entry name" value="F-box"/>
    <property type="match status" value="1"/>
</dbReference>
<dbReference type="STRING" id="72664.V4LWD7"/>
<evidence type="ECO:0000313" key="2">
    <source>
        <dbReference type="EMBL" id="ESQ46842.1"/>
    </source>
</evidence>
<dbReference type="InterPro" id="IPR001810">
    <property type="entry name" value="F-box_dom"/>
</dbReference>
<accession>V4LWD7</accession>
<dbReference type="EMBL" id="KI517416">
    <property type="protein sequence ID" value="ESQ46842.1"/>
    <property type="molecule type" value="Genomic_DNA"/>
</dbReference>
<organism evidence="2 3">
    <name type="scientific">Eutrema salsugineum</name>
    <name type="common">Saltwater cress</name>
    <name type="synonym">Sisymbrium salsugineum</name>
    <dbReference type="NCBI Taxonomy" id="72664"/>
    <lineage>
        <taxon>Eukaryota</taxon>
        <taxon>Viridiplantae</taxon>
        <taxon>Streptophyta</taxon>
        <taxon>Embryophyta</taxon>
        <taxon>Tracheophyta</taxon>
        <taxon>Spermatophyta</taxon>
        <taxon>Magnoliopsida</taxon>
        <taxon>eudicotyledons</taxon>
        <taxon>Gunneridae</taxon>
        <taxon>Pentapetalae</taxon>
        <taxon>rosids</taxon>
        <taxon>malvids</taxon>
        <taxon>Brassicales</taxon>
        <taxon>Brassicaceae</taxon>
        <taxon>Eutremeae</taxon>
        <taxon>Eutrema</taxon>
    </lineage>
</organism>
<dbReference type="InterPro" id="IPR050796">
    <property type="entry name" value="SCF_F-box_component"/>
</dbReference>
<dbReference type="Gene3D" id="1.20.1280.50">
    <property type="match status" value="1"/>
</dbReference>
<dbReference type="SUPFAM" id="SSF81383">
    <property type="entry name" value="F-box domain"/>
    <property type="match status" value="1"/>
</dbReference>
<dbReference type="InterPro" id="IPR036047">
    <property type="entry name" value="F-box-like_dom_sf"/>
</dbReference>
<reference evidence="2 3" key="1">
    <citation type="journal article" date="2013" name="Front. Plant Sci.">
        <title>The Reference Genome of the Halophytic Plant Eutrema salsugineum.</title>
        <authorList>
            <person name="Yang R."/>
            <person name="Jarvis D.E."/>
            <person name="Chen H."/>
            <person name="Beilstein M.A."/>
            <person name="Grimwood J."/>
            <person name="Jenkins J."/>
            <person name="Shu S."/>
            <person name="Prochnik S."/>
            <person name="Xin M."/>
            <person name="Ma C."/>
            <person name="Schmutz J."/>
            <person name="Wing R.A."/>
            <person name="Mitchell-Olds T."/>
            <person name="Schumaker K.S."/>
            <person name="Wang X."/>
        </authorList>
    </citation>
    <scope>NUCLEOTIDE SEQUENCE [LARGE SCALE GENOMIC DNA]</scope>
</reference>
<sequence>QEKKIMELPHDLMEQIFERLPVKSLLRFKSVSKRWKSTIESPNFNKRHLICRQLQDPEILLLDYRKSTGTFRTRTFVVGSSDASNPSHLLLIEPDKFANKTTFDFEYMYTTSFDGLICIYEFRGYIFIANPSIRWYRDVPQASLQAILLERNDGYEPSLLGFGKDICTGTYKLILVI</sequence>
<dbReference type="Proteomes" id="UP000030689">
    <property type="component" value="Unassembled WGS sequence"/>
</dbReference>
<evidence type="ECO:0000313" key="3">
    <source>
        <dbReference type="Proteomes" id="UP000030689"/>
    </source>
</evidence>